<organism evidence="1 2">
    <name type="scientific">Coemansia javaensis</name>
    <dbReference type="NCBI Taxonomy" id="2761396"/>
    <lineage>
        <taxon>Eukaryota</taxon>
        <taxon>Fungi</taxon>
        <taxon>Fungi incertae sedis</taxon>
        <taxon>Zoopagomycota</taxon>
        <taxon>Kickxellomycotina</taxon>
        <taxon>Kickxellomycetes</taxon>
        <taxon>Kickxellales</taxon>
        <taxon>Kickxellaceae</taxon>
        <taxon>Coemansia</taxon>
    </lineage>
</organism>
<dbReference type="AlphaFoldDB" id="A0A9W8H7W1"/>
<evidence type="ECO:0000313" key="1">
    <source>
        <dbReference type="EMBL" id="KAJ2776105.1"/>
    </source>
</evidence>
<dbReference type="Proteomes" id="UP001140217">
    <property type="component" value="Unassembled WGS sequence"/>
</dbReference>
<proteinExistence type="predicted"/>
<gene>
    <name evidence="1" type="ORF">H4R18_005843</name>
</gene>
<reference evidence="1" key="1">
    <citation type="submission" date="2022-07" db="EMBL/GenBank/DDBJ databases">
        <title>Phylogenomic reconstructions and comparative analyses of Kickxellomycotina fungi.</title>
        <authorList>
            <person name="Reynolds N.K."/>
            <person name="Stajich J.E."/>
            <person name="Barry K."/>
            <person name="Grigoriev I.V."/>
            <person name="Crous P."/>
            <person name="Smith M.E."/>
        </authorList>
    </citation>
    <scope>NUCLEOTIDE SEQUENCE</scope>
    <source>
        <strain evidence="1">NBRC 105414</strain>
    </source>
</reference>
<dbReference type="OrthoDB" id="5520676at2759"/>
<sequence length="126" mass="14116">MEIDVDTMVEFIRCLPRLSSLGIMSLNPHSTRLDISVPEPGAGRLVEPISNMLKSVSIAFRCNDQNHTNPAVLALKYLLLAVPSLSSISAHGIPDDSMDGFIDAYADQYLHLARLRIHIYERRRWG</sequence>
<dbReference type="EMBL" id="JANBUL010000394">
    <property type="protein sequence ID" value="KAJ2776105.1"/>
    <property type="molecule type" value="Genomic_DNA"/>
</dbReference>
<name>A0A9W8H7W1_9FUNG</name>
<protein>
    <submittedName>
        <fullName evidence="1">Uncharacterized protein</fullName>
    </submittedName>
</protein>
<keyword evidence="2" id="KW-1185">Reference proteome</keyword>
<comment type="caution">
    <text evidence="1">The sequence shown here is derived from an EMBL/GenBank/DDBJ whole genome shotgun (WGS) entry which is preliminary data.</text>
</comment>
<evidence type="ECO:0000313" key="2">
    <source>
        <dbReference type="Proteomes" id="UP001140217"/>
    </source>
</evidence>
<accession>A0A9W8H7W1</accession>